<feature type="domain" description="Cytochrome c" evidence="5">
    <location>
        <begin position="185"/>
        <end position="295"/>
    </location>
</feature>
<dbReference type="InterPro" id="IPR036909">
    <property type="entry name" value="Cyt_c-like_dom_sf"/>
</dbReference>
<dbReference type="PANTHER" id="PTHR35008:SF8">
    <property type="entry name" value="ALCOHOL DEHYDROGENASE CYTOCHROME C SUBUNIT"/>
    <property type="match status" value="1"/>
</dbReference>
<dbReference type="InterPro" id="IPR009056">
    <property type="entry name" value="Cyt_c-like_dom"/>
</dbReference>
<protein>
    <submittedName>
        <fullName evidence="6">Cytochrome c, mono-and diheme variants</fullName>
    </submittedName>
</protein>
<dbReference type="GO" id="GO:0046872">
    <property type="term" value="F:metal ion binding"/>
    <property type="evidence" value="ECO:0007669"/>
    <property type="project" value="UniProtKB-KW"/>
</dbReference>
<evidence type="ECO:0000259" key="5">
    <source>
        <dbReference type="PROSITE" id="PS51007"/>
    </source>
</evidence>
<dbReference type="EMBL" id="FQUE01000014">
    <property type="protein sequence ID" value="SHF81851.1"/>
    <property type="molecule type" value="Genomic_DNA"/>
</dbReference>
<keyword evidence="7" id="KW-1185">Reference proteome</keyword>
<name>A0A1M5ERV9_LOKAT</name>
<feature type="domain" description="Cytochrome c" evidence="5">
    <location>
        <begin position="38"/>
        <end position="143"/>
    </location>
</feature>
<dbReference type="InterPro" id="IPR051459">
    <property type="entry name" value="Cytochrome_c-type_DH"/>
</dbReference>
<evidence type="ECO:0000313" key="7">
    <source>
        <dbReference type="Proteomes" id="UP000183987"/>
    </source>
</evidence>
<dbReference type="GO" id="GO:0020037">
    <property type="term" value="F:heme binding"/>
    <property type="evidence" value="ECO:0007669"/>
    <property type="project" value="InterPro"/>
</dbReference>
<proteinExistence type="predicted"/>
<keyword evidence="2 4" id="KW-0479">Metal-binding</keyword>
<dbReference type="PANTHER" id="PTHR35008">
    <property type="entry name" value="BLL4482 PROTEIN-RELATED"/>
    <property type="match status" value="1"/>
</dbReference>
<evidence type="ECO:0000256" key="1">
    <source>
        <dbReference type="ARBA" id="ARBA00022617"/>
    </source>
</evidence>
<keyword evidence="1 4" id="KW-0349">Heme</keyword>
<dbReference type="SUPFAM" id="SSF46626">
    <property type="entry name" value="Cytochrome c"/>
    <property type="match status" value="2"/>
</dbReference>
<reference evidence="7" key="1">
    <citation type="submission" date="2016-11" db="EMBL/GenBank/DDBJ databases">
        <authorList>
            <person name="Varghese N."/>
            <person name="Submissions S."/>
        </authorList>
    </citation>
    <scope>NUCLEOTIDE SEQUENCE [LARGE SCALE GENOMIC DNA]</scope>
    <source>
        <strain evidence="7">DSM 29326</strain>
    </source>
</reference>
<dbReference type="GO" id="GO:0009055">
    <property type="term" value="F:electron transfer activity"/>
    <property type="evidence" value="ECO:0007669"/>
    <property type="project" value="InterPro"/>
</dbReference>
<evidence type="ECO:0000256" key="4">
    <source>
        <dbReference type="PROSITE-ProRule" id="PRU00433"/>
    </source>
</evidence>
<dbReference type="RefSeq" id="WP_072858698.1">
    <property type="nucleotide sequence ID" value="NZ_FQUE01000014.1"/>
</dbReference>
<evidence type="ECO:0000256" key="2">
    <source>
        <dbReference type="ARBA" id="ARBA00022723"/>
    </source>
</evidence>
<organism evidence="6 7">
    <name type="scientific">Loktanella atrilutea</name>
    <dbReference type="NCBI Taxonomy" id="366533"/>
    <lineage>
        <taxon>Bacteria</taxon>
        <taxon>Pseudomonadati</taxon>
        <taxon>Pseudomonadota</taxon>
        <taxon>Alphaproteobacteria</taxon>
        <taxon>Rhodobacterales</taxon>
        <taxon>Roseobacteraceae</taxon>
        <taxon>Loktanella</taxon>
    </lineage>
</organism>
<sequence length="328" mass="34661">MRWLVVPLVLGGVLASAGIFTVSRWTIVEPVTLGMMEGDAQRGAYLARSAGCVACHTDVQKGGAALAGGAPLDTPFGRFVPPNLTPDPVHGIGNWTLDQFAVAVRQGVRPDGKAYYPAFTYEFYNRFTDQDIADLWTAFRTVPPVPVAAARHDLNFPFNLRWGLQLWRARYMTPSEMTPVMAQSDAWNRGQQLVNGASHCAACHTARGLFGGLDTSESLAGNANLPGGNKAPSIRTEALLTRGWTVANMAYALRTGIMPDGDVLGGSMAEAIAQGTGMLTGRDREAIATYLLTPAGQTSVGLPTPVTDPTMGGMAGMEGMAGMKSGGN</sequence>
<accession>A0A1M5ERV9</accession>
<keyword evidence="3 4" id="KW-0408">Iron</keyword>
<dbReference type="Proteomes" id="UP000183987">
    <property type="component" value="Unassembled WGS sequence"/>
</dbReference>
<evidence type="ECO:0000256" key="3">
    <source>
        <dbReference type="ARBA" id="ARBA00023004"/>
    </source>
</evidence>
<evidence type="ECO:0000313" key="6">
    <source>
        <dbReference type="EMBL" id="SHF81851.1"/>
    </source>
</evidence>
<dbReference type="Gene3D" id="1.10.760.10">
    <property type="entry name" value="Cytochrome c-like domain"/>
    <property type="match status" value="2"/>
</dbReference>
<dbReference type="AlphaFoldDB" id="A0A1M5ERV9"/>
<gene>
    <name evidence="6" type="ORF">SAMN05444339_11435</name>
</gene>
<dbReference type="STRING" id="366533.SAMN05444339_11435"/>
<dbReference type="OrthoDB" id="9811281at2"/>
<dbReference type="PROSITE" id="PS51007">
    <property type="entry name" value="CYTC"/>
    <property type="match status" value="2"/>
</dbReference>